<dbReference type="CDD" id="cd07720">
    <property type="entry name" value="OPHC2-like_MBL-fold"/>
    <property type="match status" value="1"/>
</dbReference>
<feature type="signal peptide" evidence="5">
    <location>
        <begin position="1"/>
        <end position="20"/>
    </location>
</feature>
<dbReference type="InterPro" id="IPR001279">
    <property type="entry name" value="Metallo-B-lactamas"/>
</dbReference>
<keyword evidence="5" id="KW-0732">Signal</keyword>
<gene>
    <name evidence="7" type="ORF">MLD63_17145</name>
</gene>
<dbReference type="Proteomes" id="UP001203945">
    <property type="component" value="Unassembled WGS sequence"/>
</dbReference>
<comment type="caution">
    <text evidence="7">The sequence shown here is derived from an EMBL/GenBank/DDBJ whole genome shotgun (WGS) entry which is preliminary data.</text>
</comment>
<evidence type="ECO:0000256" key="5">
    <source>
        <dbReference type="SAM" id="SignalP"/>
    </source>
</evidence>
<comment type="similarity">
    <text evidence="1">Belongs to the metallo-beta-lactamase superfamily.</text>
</comment>
<sequence length="300" mass="31339">MLRRTVLLSGLSLAATSAFAFRSVAQTSVGQARLTSVSDGHLVLPESFVIGDLPADEARAIVEAAGFSADGYEPPCNLTLWESGDAKVLFDAGSGSGFMPTAGQIVDSLAAIELTPDDITHVIFTHGHPDHLWGALDDFDEPLFANASHHMGAEEQAYWTDPATLDSIEPERQSFVAGAARRLEVLGSGLVLFGDGDEVMPGIKAVATPGHTPGHMSFRLSDGSETVFVIGDAIGNGHLALARPDWASPADQIPDQGIETRMALLQELAASGERAVGFHLPGGGIGTFGADDGGFTFTQS</sequence>
<evidence type="ECO:0000256" key="2">
    <source>
        <dbReference type="ARBA" id="ARBA00022723"/>
    </source>
</evidence>
<evidence type="ECO:0000256" key="3">
    <source>
        <dbReference type="ARBA" id="ARBA00022801"/>
    </source>
</evidence>
<keyword evidence="8" id="KW-1185">Reference proteome</keyword>
<dbReference type="RefSeq" id="WP_255331141.1">
    <property type="nucleotide sequence ID" value="NZ_JAKZEU010000008.1"/>
</dbReference>
<dbReference type="Pfam" id="PF00753">
    <property type="entry name" value="Lactamase_B"/>
    <property type="match status" value="1"/>
</dbReference>
<dbReference type="InterPro" id="IPR051013">
    <property type="entry name" value="MBL_superfamily_lactonases"/>
</dbReference>
<dbReference type="PANTHER" id="PTHR42978">
    <property type="entry name" value="QUORUM-QUENCHING LACTONASE YTNP-RELATED-RELATED"/>
    <property type="match status" value="1"/>
</dbReference>
<dbReference type="PANTHER" id="PTHR42978:SF6">
    <property type="entry name" value="QUORUM-QUENCHING LACTONASE YTNP-RELATED"/>
    <property type="match status" value="1"/>
</dbReference>
<proteinExistence type="inferred from homology"/>
<dbReference type="EMBL" id="JAKZEU010000008">
    <property type="protein sequence ID" value="MCQ0972148.1"/>
    <property type="molecule type" value="Genomic_DNA"/>
</dbReference>
<dbReference type="SUPFAM" id="SSF56281">
    <property type="entry name" value="Metallo-hydrolase/oxidoreductase"/>
    <property type="match status" value="1"/>
</dbReference>
<reference evidence="7 8" key="1">
    <citation type="submission" date="2022-03" db="EMBL/GenBank/DDBJ databases">
        <authorList>
            <person name="He Y."/>
        </authorList>
    </citation>
    <scope>NUCLEOTIDE SEQUENCE [LARGE SCALE GENOMIC DNA]</scope>
    <source>
        <strain evidence="7 8">TK19116</strain>
    </source>
</reference>
<evidence type="ECO:0000259" key="6">
    <source>
        <dbReference type="SMART" id="SM00849"/>
    </source>
</evidence>
<dbReference type="SMART" id="SM00849">
    <property type="entry name" value="Lactamase_B"/>
    <property type="match status" value="1"/>
</dbReference>
<evidence type="ECO:0000313" key="8">
    <source>
        <dbReference type="Proteomes" id="UP001203945"/>
    </source>
</evidence>
<evidence type="ECO:0000256" key="4">
    <source>
        <dbReference type="ARBA" id="ARBA00022833"/>
    </source>
</evidence>
<accession>A0ABT1MUY2</accession>
<organism evidence="7 8">
    <name type="scientific">Paracoccus albicereus</name>
    <dbReference type="NCBI Taxonomy" id="2922394"/>
    <lineage>
        <taxon>Bacteria</taxon>
        <taxon>Pseudomonadati</taxon>
        <taxon>Pseudomonadota</taxon>
        <taxon>Alphaproteobacteria</taxon>
        <taxon>Rhodobacterales</taxon>
        <taxon>Paracoccaceae</taxon>
        <taxon>Paracoccus</taxon>
    </lineage>
</organism>
<evidence type="ECO:0000313" key="7">
    <source>
        <dbReference type="EMBL" id="MCQ0972148.1"/>
    </source>
</evidence>
<feature type="domain" description="Metallo-beta-lactamase" evidence="6">
    <location>
        <begin position="75"/>
        <end position="279"/>
    </location>
</feature>
<dbReference type="InterPro" id="IPR036866">
    <property type="entry name" value="RibonucZ/Hydroxyglut_hydro"/>
</dbReference>
<keyword evidence="3" id="KW-0378">Hydrolase</keyword>
<keyword evidence="2" id="KW-0479">Metal-binding</keyword>
<feature type="chain" id="PRO_5045524052" evidence="5">
    <location>
        <begin position="21"/>
        <end position="300"/>
    </location>
</feature>
<evidence type="ECO:0000256" key="1">
    <source>
        <dbReference type="ARBA" id="ARBA00007749"/>
    </source>
</evidence>
<name>A0ABT1MUY2_9RHOB</name>
<protein>
    <submittedName>
        <fullName evidence="7">MBL fold metallo-hydrolase</fullName>
    </submittedName>
</protein>
<keyword evidence="4" id="KW-0862">Zinc</keyword>
<dbReference type="Gene3D" id="3.60.15.10">
    <property type="entry name" value="Ribonuclease Z/Hydroxyacylglutathione hydrolase-like"/>
    <property type="match status" value="1"/>
</dbReference>